<sequence>MAFEHQRAAALRILQSIELGSLSSPELFNLIEEADPTLVYLIFTWLRVRYRSDPAAEGVIGRMVELCKRYPSVTAQVKEGQADSVVEWFEDEYAYGDLDAQAFVALVVDKLES</sequence>
<dbReference type="RefSeq" id="WP_106391281.1">
    <property type="nucleotide sequence ID" value="NZ_PVNK01000107.1"/>
</dbReference>
<reference evidence="1 2" key="1">
    <citation type="submission" date="2018-03" db="EMBL/GenBank/DDBJ databases">
        <title>Draft Genome Sequences of the Obligatory Marine Myxobacteria Enhygromyxa salina SWB005.</title>
        <authorList>
            <person name="Poehlein A."/>
            <person name="Moghaddam J.A."/>
            <person name="Harms H."/>
            <person name="Alanjari M."/>
            <person name="Koenig G.M."/>
            <person name="Daniel R."/>
            <person name="Schaeberle T.F."/>
        </authorList>
    </citation>
    <scope>NUCLEOTIDE SEQUENCE [LARGE SCALE GENOMIC DNA]</scope>
    <source>
        <strain evidence="1 2">SWB005</strain>
    </source>
</reference>
<organism evidence="1 2">
    <name type="scientific">Enhygromyxa salina</name>
    <dbReference type="NCBI Taxonomy" id="215803"/>
    <lineage>
        <taxon>Bacteria</taxon>
        <taxon>Pseudomonadati</taxon>
        <taxon>Myxococcota</taxon>
        <taxon>Polyangia</taxon>
        <taxon>Nannocystales</taxon>
        <taxon>Nannocystaceae</taxon>
        <taxon>Enhygromyxa</taxon>
    </lineage>
</organism>
<name>A0A2S9YD69_9BACT</name>
<comment type="caution">
    <text evidence="1">The sequence shown here is derived from an EMBL/GenBank/DDBJ whole genome shotgun (WGS) entry which is preliminary data.</text>
</comment>
<dbReference type="EMBL" id="PVNK01000107">
    <property type="protein sequence ID" value="PRQ03068.1"/>
    <property type="molecule type" value="Genomic_DNA"/>
</dbReference>
<dbReference type="Proteomes" id="UP000237968">
    <property type="component" value="Unassembled WGS sequence"/>
</dbReference>
<proteinExistence type="predicted"/>
<dbReference type="AlphaFoldDB" id="A0A2S9YD69"/>
<accession>A0A2S9YD69</accession>
<keyword evidence="2" id="KW-1185">Reference proteome</keyword>
<gene>
    <name evidence="1" type="ORF">ENSA5_18390</name>
</gene>
<evidence type="ECO:0000313" key="1">
    <source>
        <dbReference type="EMBL" id="PRQ03068.1"/>
    </source>
</evidence>
<evidence type="ECO:0000313" key="2">
    <source>
        <dbReference type="Proteomes" id="UP000237968"/>
    </source>
</evidence>
<protein>
    <submittedName>
        <fullName evidence="1">Uncharacterized protein</fullName>
    </submittedName>
</protein>
<dbReference type="OrthoDB" id="5516773at2"/>